<comment type="caution">
    <text evidence="15">The sequence shown here is derived from an EMBL/GenBank/DDBJ whole genome shotgun (WGS) entry which is preliminary data.</text>
</comment>
<dbReference type="GO" id="GO:0006885">
    <property type="term" value="P:regulation of pH"/>
    <property type="evidence" value="ECO:0007669"/>
    <property type="project" value="UniProtKB-UniRule"/>
</dbReference>
<evidence type="ECO:0000256" key="10">
    <source>
        <dbReference type="ARBA" id="ARBA00023136"/>
    </source>
</evidence>
<keyword evidence="8 12" id="KW-0915">Sodium</keyword>
<feature type="transmembrane region" description="Helical" evidence="12">
    <location>
        <begin position="204"/>
        <end position="223"/>
    </location>
</feature>
<feature type="transmembrane region" description="Helical" evidence="12">
    <location>
        <begin position="115"/>
        <end position="140"/>
    </location>
</feature>
<dbReference type="SUPFAM" id="SSF52833">
    <property type="entry name" value="Thioredoxin-like"/>
    <property type="match status" value="1"/>
</dbReference>
<comment type="similarity">
    <text evidence="2">In the N-terminal section; belongs to the NhaA Na(+)/H(+) (TC 2.A.33) antiporter family.</text>
</comment>
<dbReference type="GO" id="GO:0005886">
    <property type="term" value="C:plasma membrane"/>
    <property type="evidence" value="ECO:0007669"/>
    <property type="project" value="UniProtKB-SubCell"/>
</dbReference>
<name>A0A3E0VJN1_9MICO</name>
<evidence type="ECO:0000256" key="2">
    <source>
        <dbReference type="ARBA" id="ARBA00007006"/>
    </source>
</evidence>
<feature type="transmembrane region" description="Helical" evidence="12">
    <location>
        <begin position="310"/>
        <end position="332"/>
    </location>
</feature>
<evidence type="ECO:0000256" key="11">
    <source>
        <dbReference type="ARBA" id="ARBA00023201"/>
    </source>
</evidence>
<evidence type="ECO:0000256" key="4">
    <source>
        <dbReference type="ARBA" id="ARBA00022449"/>
    </source>
</evidence>
<keyword evidence="3 12" id="KW-0813">Transport</keyword>
<feature type="transmembrane region" description="Helical" evidence="12">
    <location>
        <begin position="344"/>
        <end position="367"/>
    </location>
</feature>
<dbReference type="HAMAP" id="MF_01844">
    <property type="entry name" value="NhaA"/>
    <property type="match status" value="1"/>
</dbReference>
<dbReference type="InterPro" id="IPR013766">
    <property type="entry name" value="Thioredoxin_domain"/>
</dbReference>
<evidence type="ECO:0000256" key="1">
    <source>
        <dbReference type="ARBA" id="ARBA00004429"/>
    </source>
</evidence>
<accession>A0A3E0VJN1</accession>
<dbReference type="PROSITE" id="PS51352">
    <property type="entry name" value="THIOREDOXIN_2"/>
    <property type="match status" value="1"/>
</dbReference>
<comment type="function">
    <text evidence="12">Na(+)/H(+) antiporter that extrudes sodium in exchange for external protons.</text>
</comment>
<feature type="domain" description="Thioredoxin" evidence="14">
    <location>
        <begin position="440"/>
        <end position="622"/>
    </location>
</feature>
<evidence type="ECO:0000256" key="5">
    <source>
        <dbReference type="ARBA" id="ARBA00022475"/>
    </source>
</evidence>
<keyword evidence="5 12" id="KW-1003">Cell membrane</keyword>
<feature type="transmembrane region" description="Helical" evidence="12">
    <location>
        <begin position="146"/>
        <end position="166"/>
    </location>
</feature>
<dbReference type="GO" id="GO:0015385">
    <property type="term" value="F:sodium:proton antiporter activity"/>
    <property type="evidence" value="ECO:0007669"/>
    <property type="project" value="UniProtKB-UniRule"/>
</dbReference>
<protein>
    <recommendedName>
        <fullName evidence="12">Na(+)/H(+) antiporter NhaA</fullName>
    </recommendedName>
    <alternativeName>
        <fullName evidence="12">Sodium/proton antiporter NhaA</fullName>
    </alternativeName>
</protein>
<evidence type="ECO:0000256" key="3">
    <source>
        <dbReference type="ARBA" id="ARBA00022448"/>
    </source>
</evidence>
<comment type="similarity">
    <text evidence="12">Belongs to the NhaA Na(+)/H(+) (TC 2.A.33) antiporter family.</text>
</comment>
<feature type="transmembrane region" description="Helical" evidence="12">
    <location>
        <begin position="178"/>
        <end position="198"/>
    </location>
</feature>
<keyword evidence="10 12" id="KW-0472">Membrane</keyword>
<gene>
    <name evidence="12" type="primary">nhaA</name>
    <name evidence="15" type="ORF">B7R54_13690</name>
</gene>
<dbReference type="Proteomes" id="UP000256486">
    <property type="component" value="Unassembled WGS sequence"/>
</dbReference>
<comment type="subcellular location">
    <subcellularLocation>
        <location evidence="1">Cell inner membrane</location>
        <topology evidence="1">Multi-pass membrane protein</topology>
    </subcellularLocation>
    <subcellularLocation>
        <location evidence="12">Cell membrane</location>
        <topology evidence="12">Multi-pass membrane protein</topology>
    </subcellularLocation>
</comment>
<evidence type="ECO:0000256" key="13">
    <source>
        <dbReference type="SAM" id="MobiDB-lite"/>
    </source>
</evidence>
<sequence length="643" mass="68591">MQQTHSAPEVTEGDRSPRFPRLRELVSHRRGFSDSEKTAAALLLVATVLALVWANLPLGSSYDDFWHSTVSLQVGTNTLGLDFRSLVNEGLMTLFFFVVGLEVKREFALGELSTWSRAVVPVSAAIAGLAIPAVIFLLINGSGESSHAWGVVISSDTAFLLGALAIVGPRLPGHLRTFLLALAVVDDIGALAVIAIFYTDEVHIIPLIVAAVALVGIWAMRYVTVAQGPLYVVLSIAVWVALLASGVQPTLGGVAIALLIPVYAPRRREVERAAELSRAFRQSPNPVYAQAAVRGLLNSVSVNDRLHTLYIPYTSYLILPVFALANAGVHLSPETLGAAIRSPLTWGVVAGLVVGKLVGITGITALIRAMKLGVLAPGLTLGRVGGGAALSGIGFTISLFIIDLAIDDPQLQDEARVGVLAASLIAFLLGWAVFRIVDRVQPPSRMSLVLARDVDPARDHIRGPVDAPLTLVEYGDFECPFCSRATGSIDEVRAHFGDSLRYVWRHLPLTRVHPHALLAARASEAAANQGKFFELAPLMFGHQDALELDDLLGYAASLDLDLDRFEEDMRSSEVVSRVRDDAIDAELMDVHSTPTFFICGKRHSGPYDAATLIRELYESGQASAPAPGGPGSGGSTPQNAGLG</sequence>
<feature type="transmembrane region" description="Helical" evidence="12">
    <location>
        <begin position="38"/>
        <end position="56"/>
    </location>
</feature>
<evidence type="ECO:0000313" key="15">
    <source>
        <dbReference type="EMBL" id="RFA10146.1"/>
    </source>
</evidence>
<keyword evidence="16" id="KW-1185">Reference proteome</keyword>
<evidence type="ECO:0000259" key="14">
    <source>
        <dbReference type="PROSITE" id="PS51352"/>
    </source>
</evidence>
<dbReference type="Pfam" id="PF13462">
    <property type="entry name" value="Thioredoxin_4"/>
    <property type="match status" value="1"/>
</dbReference>
<proteinExistence type="inferred from homology"/>
<dbReference type="InterPro" id="IPR012336">
    <property type="entry name" value="Thioredoxin-like_fold"/>
</dbReference>
<dbReference type="NCBIfam" id="TIGR00773">
    <property type="entry name" value="NhaA"/>
    <property type="match status" value="1"/>
</dbReference>
<dbReference type="AlphaFoldDB" id="A0A3E0VJN1"/>
<evidence type="ECO:0000256" key="6">
    <source>
        <dbReference type="ARBA" id="ARBA00022692"/>
    </source>
</evidence>
<dbReference type="OrthoDB" id="117402at2"/>
<dbReference type="EMBL" id="NBWZ01000001">
    <property type="protein sequence ID" value="RFA10146.1"/>
    <property type="molecule type" value="Genomic_DNA"/>
</dbReference>
<keyword evidence="4 12" id="KW-0050">Antiport</keyword>
<dbReference type="Gene3D" id="1.20.1530.10">
    <property type="entry name" value="Na+/H+ antiporter like domain"/>
    <property type="match status" value="1"/>
</dbReference>
<evidence type="ECO:0000256" key="8">
    <source>
        <dbReference type="ARBA" id="ARBA00023053"/>
    </source>
</evidence>
<keyword evidence="7 12" id="KW-1133">Transmembrane helix</keyword>
<dbReference type="Gene3D" id="3.40.30.10">
    <property type="entry name" value="Glutaredoxin"/>
    <property type="match status" value="1"/>
</dbReference>
<feature type="region of interest" description="Disordered" evidence="13">
    <location>
        <begin position="621"/>
        <end position="643"/>
    </location>
</feature>
<feature type="transmembrane region" description="Helical" evidence="12">
    <location>
        <begin position="230"/>
        <end position="260"/>
    </location>
</feature>
<keyword evidence="6 12" id="KW-0812">Transmembrane</keyword>
<evidence type="ECO:0000256" key="9">
    <source>
        <dbReference type="ARBA" id="ARBA00023065"/>
    </source>
</evidence>
<keyword evidence="9 12" id="KW-0406">Ion transport</keyword>
<evidence type="ECO:0000256" key="12">
    <source>
        <dbReference type="HAMAP-Rule" id="MF_01844"/>
    </source>
</evidence>
<keyword evidence="11 12" id="KW-0739">Sodium transport</keyword>
<dbReference type="PANTHER" id="PTHR30341">
    <property type="entry name" value="SODIUM ION/PROTON ANTIPORTER NHAA-RELATED"/>
    <property type="match status" value="1"/>
</dbReference>
<dbReference type="InterPro" id="IPR023171">
    <property type="entry name" value="Na/H_antiporter_dom_sf"/>
</dbReference>
<organism evidence="15 16">
    <name type="scientific">Subtercola boreus</name>
    <dbReference type="NCBI Taxonomy" id="120213"/>
    <lineage>
        <taxon>Bacteria</taxon>
        <taxon>Bacillati</taxon>
        <taxon>Actinomycetota</taxon>
        <taxon>Actinomycetes</taxon>
        <taxon>Micrococcales</taxon>
        <taxon>Microbacteriaceae</taxon>
        <taxon>Subtercola</taxon>
    </lineage>
</organism>
<dbReference type="RefSeq" id="WP_116415529.1">
    <property type="nucleotide sequence ID" value="NZ_NBWZ01000001.1"/>
</dbReference>
<feature type="transmembrane region" description="Helical" evidence="12">
    <location>
        <begin position="418"/>
        <end position="437"/>
    </location>
</feature>
<dbReference type="Pfam" id="PF06965">
    <property type="entry name" value="Na_H_antiport_1"/>
    <property type="match status" value="1"/>
</dbReference>
<evidence type="ECO:0000313" key="16">
    <source>
        <dbReference type="Proteomes" id="UP000256486"/>
    </source>
</evidence>
<dbReference type="PANTHER" id="PTHR30341:SF0">
    <property type="entry name" value="NA(+)_H(+) ANTIPORTER NHAA"/>
    <property type="match status" value="1"/>
</dbReference>
<dbReference type="InterPro" id="IPR036249">
    <property type="entry name" value="Thioredoxin-like_sf"/>
</dbReference>
<evidence type="ECO:0000256" key="7">
    <source>
        <dbReference type="ARBA" id="ARBA00022989"/>
    </source>
</evidence>
<dbReference type="InterPro" id="IPR004670">
    <property type="entry name" value="NhaA"/>
</dbReference>
<reference evidence="15 16" key="1">
    <citation type="submission" date="2017-04" db="EMBL/GenBank/DDBJ databases">
        <title>Comparative genome analysis of Subtercola boreus.</title>
        <authorList>
            <person name="Cho Y.-J."/>
            <person name="Cho A."/>
            <person name="Kim O.-S."/>
            <person name="Lee J.-I."/>
        </authorList>
    </citation>
    <scope>NUCLEOTIDE SEQUENCE [LARGE SCALE GENOMIC DNA]</scope>
    <source>
        <strain evidence="15 16">K300</strain>
    </source>
</reference>
<comment type="catalytic activity">
    <reaction evidence="12">
        <text>Na(+)(in) + 2 H(+)(out) = Na(+)(out) + 2 H(+)(in)</text>
        <dbReference type="Rhea" id="RHEA:29251"/>
        <dbReference type="ChEBI" id="CHEBI:15378"/>
        <dbReference type="ChEBI" id="CHEBI:29101"/>
    </reaction>
</comment>
<feature type="transmembrane region" description="Helical" evidence="12">
    <location>
        <begin position="387"/>
        <end position="406"/>
    </location>
</feature>